<organism evidence="1 2">
    <name type="scientific">Lusitaniella coriacea LEGE 07157</name>
    <dbReference type="NCBI Taxonomy" id="945747"/>
    <lineage>
        <taxon>Bacteria</taxon>
        <taxon>Bacillati</taxon>
        <taxon>Cyanobacteriota</taxon>
        <taxon>Cyanophyceae</taxon>
        <taxon>Spirulinales</taxon>
        <taxon>Lusitaniellaceae</taxon>
        <taxon>Lusitaniella</taxon>
    </lineage>
</organism>
<dbReference type="EMBL" id="JADEWZ010000020">
    <property type="protein sequence ID" value="MBE9117095.1"/>
    <property type="molecule type" value="Genomic_DNA"/>
</dbReference>
<sequence>MVYLAGERYNNRVSQTNTFGFSDPTLLQAAQKIYQTYYEVHPDYPGRPLGIAIDRLSHRGYLIFRRKPALLPKECFLTLQQIESGMY</sequence>
<accession>A0A8J7DXX6</accession>
<proteinExistence type="predicted"/>
<comment type="caution">
    <text evidence="1">The sequence shown here is derived from an EMBL/GenBank/DDBJ whole genome shotgun (WGS) entry which is preliminary data.</text>
</comment>
<dbReference type="AlphaFoldDB" id="A0A8J7DXX6"/>
<name>A0A8J7DXX6_9CYAN</name>
<evidence type="ECO:0000313" key="1">
    <source>
        <dbReference type="EMBL" id="MBE9117095.1"/>
    </source>
</evidence>
<evidence type="ECO:0000313" key="2">
    <source>
        <dbReference type="Proteomes" id="UP000654482"/>
    </source>
</evidence>
<gene>
    <name evidence="1" type="ORF">IQ249_14430</name>
</gene>
<protein>
    <submittedName>
        <fullName evidence="1">Uncharacterized protein</fullName>
    </submittedName>
</protein>
<dbReference type="Proteomes" id="UP000654482">
    <property type="component" value="Unassembled WGS sequence"/>
</dbReference>
<reference evidence="1" key="1">
    <citation type="submission" date="2020-10" db="EMBL/GenBank/DDBJ databases">
        <authorList>
            <person name="Castelo-Branco R."/>
            <person name="Eusebio N."/>
            <person name="Adriana R."/>
            <person name="Vieira A."/>
            <person name="Brugerolle De Fraissinette N."/>
            <person name="Rezende De Castro R."/>
            <person name="Schneider M.P."/>
            <person name="Vasconcelos V."/>
            <person name="Leao P.N."/>
        </authorList>
    </citation>
    <scope>NUCLEOTIDE SEQUENCE</scope>
    <source>
        <strain evidence="1">LEGE 07157</strain>
    </source>
</reference>
<dbReference type="RefSeq" id="WP_194030184.1">
    <property type="nucleotide sequence ID" value="NZ_JADEWZ010000020.1"/>
</dbReference>
<keyword evidence="2" id="KW-1185">Reference proteome</keyword>